<evidence type="ECO:0000313" key="7">
    <source>
        <dbReference type="Proteomes" id="UP000472264"/>
    </source>
</evidence>
<evidence type="ECO:0000256" key="1">
    <source>
        <dbReference type="ARBA" id="ARBA00004496"/>
    </source>
</evidence>
<feature type="compositionally biased region" description="Low complexity" evidence="4">
    <location>
        <begin position="234"/>
        <end position="256"/>
    </location>
</feature>
<keyword evidence="7" id="KW-1185">Reference proteome</keyword>
<dbReference type="InterPro" id="IPR036179">
    <property type="entry name" value="Ig-like_dom_sf"/>
</dbReference>
<dbReference type="SMART" id="SM00408">
    <property type="entry name" value="IGc2"/>
    <property type="match status" value="2"/>
</dbReference>
<reference evidence="6" key="1">
    <citation type="submission" date="2021-04" db="EMBL/GenBank/DDBJ databases">
        <authorList>
            <consortium name="Wellcome Sanger Institute Data Sharing"/>
        </authorList>
    </citation>
    <scope>NUCLEOTIDE SEQUENCE [LARGE SCALE GENOMIC DNA]</scope>
</reference>
<dbReference type="Gene3D" id="2.60.40.10">
    <property type="entry name" value="Immunoglobulins"/>
    <property type="match status" value="2"/>
</dbReference>
<dbReference type="Ensembl" id="ENSENLT00000007566.1">
    <property type="protein sequence ID" value="ENSENLP00000007252.1"/>
    <property type="gene ID" value="ENSENLG00000003377.1"/>
</dbReference>
<evidence type="ECO:0000313" key="6">
    <source>
        <dbReference type="Ensembl" id="ENSENLP00000007252.1"/>
    </source>
</evidence>
<dbReference type="AlphaFoldDB" id="A0A665TM96"/>
<feature type="domain" description="Ig-like" evidence="5">
    <location>
        <begin position="132"/>
        <end position="221"/>
    </location>
</feature>
<dbReference type="PROSITE" id="PS50835">
    <property type="entry name" value="IG_LIKE"/>
    <property type="match status" value="2"/>
</dbReference>
<dbReference type="SUPFAM" id="SSF48726">
    <property type="entry name" value="Immunoglobulin"/>
    <property type="match status" value="2"/>
</dbReference>
<comment type="subcellular location">
    <subcellularLocation>
        <location evidence="1">Cytoplasm</location>
    </subcellularLocation>
</comment>
<name>A0A665TM96_ECHNA</name>
<evidence type="ECO:0000256" key="3">
    <source>
        <dbReference type="ARBA" id="ARBA00023319"/>
    </source>
</evidence>
<dbReference type="InterPro" id="IPR013783">
    <property type="entry name" value="Ig-like_fold"/>
</dbReference>
<evidence type="ECO:0000256" key="4">
    <source>
        <dbReference type="SAM" id="MobiDB-lite"/>
    </source>
</evidence>
<dbReference type="InterPro" id="IPR013098">
    <property type="entry name" value="Ig_I-set"/>
</dbReference>
<dbReference type="FunFam" id="2.60.40.10:FF:000425">
    <property type="entry name" value="Myosin light chain kinase"/>
    <property type="match status" value="1"/>
</dbReference>
<dbReference type="Pfam" id="PF07679">
    <property type="entry name" value="I-set"/>
    <property type="match status" value="2"/>
</dbReference>
<evidence type="ECO:0000259" key="5">
    <source>
        <dbReference type="PROSITE" id="PS50835"/>
    </source>
</evidence>
<accession>A0A665TM96</accession>
<dbReference type="InterPro" id="IPR003598">
    <property type="entry name" value="Ig_sub2"/>
</dbReference>
<evidence type="ECO:0000256" key="2">
    <source>
        <dbReference type="ARBA" id="ARBA00022490"/>
    </source>
</evidence>
<dbReference type="FunFam" id="2.60.40.10:FF:000867">
    <property type="entry name" value="Titin a"/>
    <property type="match status" value="1"/>
</dbReference>
<protein>
    <recommendedName>
        <fullName evidence="5">Ig-like domain-containing protein</fullName>
    </recommendedName>
</protein>
<feature type="region of interest" description="Disordered" evidence="4">
    <location>
        <begin position="232"/>
        <end position="312"/>
    </location>
</feature>
<feature type="compositionally biased region" description="Basic and acidic residues" evidence="4">
    <location>
        <begin position="295"/>
        <end position="312"/>
    </location>
</feature>
<dbReference type="GO" id="GO:0005737">
    <property type="term" value="C:cytoplasm"/>
    <property type="evidence" value="ECO:0007669"/>
    <property type="project" value="UniProtKB-SubCell"/>
</dbReference>
<reference evidence="6" key="2">
    <citation type="submission" date="2025-08" db="UniProtKB">
        <authorList>
            <consortium name="Ensembl"/>
        </authorList>
    </citation>
    <scope>IDENTIFICATION</scope>
</reference>
<feature type="domain" description="Ig-like" evidence="5">
    <location>
        <begin position="28"/>
        <end position="121"/>
    </location>
</feature>
<keyword evidence="3" id="KW-0393">Immunoglobulin domain</keyword>
<dbReference type="InterPro" id="IPR003599">
    <property type="entry name" value="Ig_sub"/>
</dbReference>
<proteinExistence type="predicted"/>
<dbReference type="Proteomes" id="UP000472264">
    <property type="component" value="Chromosome 21"/>
</dbReference>
<dbReference type="PANTHER" id="PTHR47633">
    <property type="entry name" value="IMMUNOGLOBULIN"/>
    <property type="match status" value="1"/>
</dbReference>
<dbReference type="SMART" id="SM00409">
    <property type="entry name" value="IG"/>
    <property type="match status" value="2"/>
</dbReference>
<reference evidence="6" key="3">
    <citation type="submission" date="2025-09" db="UniProtKB">
        <authorList>
            <consortium name="Ensembl"/>
        </authorList>
    </citation>
    <scope>IDENTIFICATION</scope>
</reference>
<dbReference type="PANTHER" id="PTHR47633:SF4">
    <property type="entry name" value="MYOPALLADIN ISOFORM X1"/>
    <property type="match status" value="1"/>
</dbReference>
<keyword evidence="2" id="KW-0963">Cytoplasm</keyword>
<dbReference type="InterPro" id="IPR007110">
    <property type="entry name" value="Ig-like_dom"/>
</dbReference>
<sequence>MVVPSRTREDWLWVKSRLELSTTASAPPEFTLPLYNRSAYIGEDVRFGVTITVHPEPQVTWLKNGEKIKPGDDDSKYTFTSDKGLYQLMIHNLDKYDDAEYTVMAHNKFGEDSCKARLTVTPHPMLEETMRPMFKRLLANIDCIEGHSVRFELRVSGIPSPTLKWEKDGKPLQFGPKVVVIQEDVDHHILYIRETLLEDAGVYKVTATNSTGSISCQATLKVDQEVKVVKSAEPSVKSPVTSPAPSVTSPVPSAKSPEPRIKSPEPSIKSLAPSVKSPEPEEVKSPRSLNWRALPHRDNRGPDHTHHHWGEGGRRWDLHPQTVQRAWIRYSDCSH</sequence>
<organism evidence="6 7">
    <name type="scientific">Echeneis naucrates</name>
    <name type="common">Live sharksucker</name>
    <dbReference type="NCBI Taxonomy" id="173247"/>
    <lineage>
        <taxon>Eukaryota</taxon>
        <taxon>Metazoa</taxon>
        <taxon>Chordata</taxon>
        <taxon>Craniata</taxon>
        <taxon>Vertebrata</taxon>
        <taxon>Euteleostomi</taxon>
        <taxon>Actinopterygii</taxon>
        <taxon>Neopterygii</taxon>
        <taxon>Teleostei</taxon>
        <taxon>Neoteleostei</taxon>
        <taxon>Acanthomorphata</taxon>
        <taxon>Carangaria</taxon>
        <taxon>Carangiformes</taxon>
        <taxon>Echeneidae</taxon>
        <taxon>Echeneis</taxon>
    </lineage>
</organism>